<dbReference type="Gene3D" id="1.10.390.10">
    <property type="entry name" value="Neutral Protease Domain 2"/>
    <property type="match status" value="1"/>
</dbReference>
<comment type="caution">
    <text evidence="15">The sequence shown here is derived from an EMBL/GenBank/DDBJ whole genome shotgun (WGS) entry which is preliminary data.</text>
</comment>
<dbReference type="GO" id="GO:0008237">
    <property type="term" value="F:metallopeptidase activity"/>
    <property type="evidence" value="ECO:0007669"/>
    <property type="project" value="UniProtKB-KW"/>
</dbReference>
<dbReference type="InterPro" id="IPR014782">
    <property type="entry name" value="Peptidase_M1_dom"/>
</dbReference>
<comment type="cofactor">
    <cofactor evidence="2">
        <name>Zn(2+)</name>
        <dbReference type="ChEBI" id="CHEBI:29105"/>
    </cofactor>
</comment>
<evidence type="ECO:0000256" key="9">
    <source>
        <dbReference type="ARBA" id="ARBA00022833"/>
    </source>
</evidence>
<keyword evidence="8" id="KW-0378">Hydrolase</keyword>
<evidence type="ECO:0000256" key="12">
    <source>
        <dbReference type="ARBA" id="ARBA00031533"/>
    </source>
</evidence>
<evidence type="ECO:0000256" key="10">
    <source>
        <dbReference type="ARBA" id="ARBA00023049"/>
    </source>
</evidence>
<comment type="catalytic activity">
    <reaction evidence="1">
        <text>Release of an N-terminal amino acid, Xaa-|-Yaa- from a peptide, amide or arylamide. Xaa is preferably Ala, but may be most amino acids including Pro (slow action). When a terminal hydrophobic residue is followed by a prolyl residue, the two may be released as an intact Xaa-Pro dipeptide.</text>
        <dbReference type="EC" id="3.4.11.2"/>
    </reaction>
</comment>
<dbReference type="Gene3D" id="2.60.40.1730">
    <property type="entry name" value="tricorn interacting facor f3 domain"/>
    <property type="match status" value="1"/>
</dbReference>
<keyword evidence="9" id="KW-0862">Zinc</keyword>
<dbReference type="InterPro" id="IPR050344">
    <property type="entry name" value="Peptidase_M1_aminopeptidases"/>
</dbReference>
<dbReference type="SUPFAM" id="SSF63737">
    <property type="entry name" value="Leukotriene A4 hydrolase N-terminal domain"/>
    <property type="match status" value="1"/>
</dbReference>
<dbReference type="CDD" id="cd09603">
    <property type="entry name" value="M1_APN_like"/>
    <property type="match status" value="1"/>
</dbReference>
<protein>
    <recommendedName>
        <fullName evidence="5">Aminopeptidase N</fullName>
        <ecNumber evidence="4">3.4.11.2</ecNumber>
    </recommendedName>
    <alternativeName>
        <fullName evidence="11">Alanine aminopeptidase</fullName>
    </alternativeName>
    <alternativeName>
        <fullName evidence="12">Lysyl aminopeptidase</fullName>
    </alternativeName>
</protein>
<keyword evidence="6" id="KW-0645">Protease</keyword>
<evidence type="ECO:0000256" key="7">
    <source>
        <dbReference type="ARBA" id="ARBA00022723"/>
    </source>
</evidence>
<proteinExistence type="inferred from homology"/>
<sequence>MKLAYAGRASGDVDATVTITARAEQPLPGFDLDFRGPKITELSVDGRPATFTRDGQELVVTPAAGIAEGARFTTVVHYAGRPGPLKGDALGTYGWIPSKDGAVALGEPDGTPTWLPVNDHPRDRATYDFHITVPSELQVVANGTPGAVAKHGATTTYDWSETAPMATYLAMVAIGKFDVRRTETGGVPVITAVDPRYAGAARKLERTTVAAMRWGVETFGPYPFPTAGGVIDDPPLDYALESQERPVYGGFSPGERFIVHELAHQWFGDSVGLRDWKDIWLNEGLATYAEWMWTEHKGGESAKSVFKRYYTQPGASPVFAPPPGSPARADLFGFSVYTRGAMCVEALRERVGDKTFVRVLKAWAAQGRAAPVTTADFVAVAEKVSGRRLHRLFNAWLYQKGKPKKW</sequence>
<evidence type="ECO:0000256" key="8">
    <source>
        <dbReference type="ARBA" id="ARBA00022801"/>
    </source>
</evidence>
<evidence type="ECO:0000256" key="3">
    <source>
        <dbReference type="ARBA" id="ARBA00010136"/>
    </source>
</evidence>
<dbReference type="InterPro" id="IPR045357">
    <property type="entry name" value="Aminopeptidase_N-like_N"/>
</dbReference>
<evidence type="ECO:0000313" key="15">
    <source>
        <dbReference type="EMBL" id="RFU43107.1"/>
    </source>
</evidence>
<dbReference type="OrthoDB" id="100605at2"/>
<comment type="similarity">
    <text evidence="3">Belongs to the peptidase M1 family.</text>
</comment>
<organism evidence="15 16">
    <name type="scientific">Actinomadura logoneensis</name>
    <dbReference type="NCBI Taxonomy" id="2293572"/>
    <lineage>
        <taxon>Bacteria</taxon>
        <taxon>Bacillati</taxon>
        <taxon>Actinomycetota</taxon>
        <taxon>Actinomycetes</taxon>
        <taxon>Streptosporangiales</taxon>
        <taxon>Thermomonosporaceae</taxon>
        <taxon>Actinomadura</taxon>
    </lineage>
</organism>
<dbReference type="InterPro" id="IPR042097">
    <property type="entry name" value="Aminopeptidase_N-like_N_sf"/>
</dbReference>
<evidence type="ECO:0000313" key="16">
    <source>
        <dbReference type="Proteomes" id="UP000261811"/>
    </source>
</evidence>
<dbReference type="Proteomes" id="UP000261811">
    <property type="component" value="Unassembled WGS sequence"/>
</dbReference>
<evidence type="ECO:0000259" key="14">
    <source>
        <dbReference type="Pfam" id="PF17900"/>
    </source>
</evidence>
<reference evidence="15 16" key="1">
    <citation type="submission" date="2018-08" db="EMBL/GenBank/DDBJ databases">
        <title>Actinomadura jelena sp. nov., a novel Actinomycete isolated from soil in Chad.</title>
        <authorList>
            <person name="Shi L."/>
        </authorList>
    </citation>
    <scope>NUCLEOTIDE SEQUENCE [LARGE SCALE GENOMIC DNA]</scope>
    <source>
        <strain evidence="15 16">NEAU-G17</strain>
    </source>
</reference>
<dbReference type="Pfam" id="PF01433">
    <property type="entry name" value="Peptidase_M1"/>
    <property type="match status" value="1"/>
</dbReference>
<keyword evidence="16" id="KW-1185">Reference proteome</keyword>
<evidence type="ECO:0000256" key="11">
    <source>
        <dbReference type="ARBA" id="ARBA00029811"/>
    </source>
</evidence>
<dbReference type="PANTHER" id="PTHR11533">
    <property type="entry name" value="PROTEASE M1 ZINC METALLOPROTEASE"/>
    <property type="match status" value="1"/>
</dbReference>
<dbReference type="EMBL" id="QURH01000055">
    <property type="protein sequence ID" value="RFU43107.1"/>
    <property type="molecule type" value="Genomic_DNA"/>
</dbReference>
<dbReference type="SUPFAM" id="SSF55486">
    <property type="entry name" value="Metalloproteases ('zincins'), catalytic domain"/>
    <property type="match status" value="1"/>
</dbReference>
<keyword evidence="10" id="KW-0482">Metalloprotease</keyword>
<evidence type="ECO:0000256" key="4">
    <source>
        <dbReference type="ARBA" id="ARBA00012564"/>
    </source>
</evidence>
<evidence type="ECO:0000256" key="6">
    <source>
        <dbReference type="ARBA" id="ARBA00022670"/>
    </source>
</evidence>
<evidence type="ECO:0000256" key="5">
    <source>
        <dbReference type="ARBA" id="ARBA00015611"/>
    </source>
</evidence>
<gene>
    <name evidence="15" type="ORF">DZF91_02950</name>
</gene>
<dbReference type="GO" id="GO:0016285">
    <property type="term" value="F:alanyl aminopeptidase activity"/>
    <property type="evidence" value="ECO:0007669"/>
    <property type="project" value="UniProtKB-EC"/>
</dbReference>
<accession>A0A372JSW4</accession>
<dbReference type="GO" id="GO:0008270">
    <property type="term" value="F:zinc ion binding"/>
    <property type="evidence" value="ECO:0007669"/>
    <property type="project" value="InterPro"/>
</dbReference>
<dbReference type="InterPro" id="IPR027268">
    <property type="entry name" value="Peptidase_M4/M1_CTD_sf"/>
</dbReference>
<feature type="domain" description="Peptidase M1 membrane alanine aminopeptidase" evidence="13">
    <location>
        <begin position="257"/>
        <end position="396"/>
    </location>
</feature>
<evidence type="ECO:0000256" key="1">
    <source>
        <dbReference type="ARBA" id="ARBA00000098"/>
    </source>
</evidence>
<evidence type="ECO:0000259" key="13">
    <source>
        <dbReference type="Pfam" id="PF01433"/>
    </source>
</evidence>
<dbReference type="GO" id="GO:0006508">
    <property type="term" value="P:proteolysis"/>
    <property type="evidence" value="ECO:0007669"/>
    <property type="project" value="UniProtKB-KW"/>
</dbReference>
<dbReference type="InterPro" id="IPR001930">
    <property type="entry name" value="Peptidase_M1"/>
</dbReference>
<dbReference type="PANTHER" id="PTHR11533:SF297">
    <property type="entry name" value="AMINOPEPTIDASE N"/>
    <property type="match status" value="1"/>
</dbReference>
<evidence type="ECO:0000256" key="2">
    <source>
        <dbReference type="ARBA" id="ARBA00001947"/>
    </source>
</evidence>
<dbReference type="AlphaFoldDB" id="A0A372JSW4"/>
<name>A0A372JSW4_9ACTN</name>
<feature type="domain" description="Aminopeptidase N-like N-terminal" evidence="14">
    <location>
        <begin position="53"/>
        <end position="169"/>
    </location>
</feature>
<keyword evidence="7" id="KW-0479">Metal-binding</keyword>
<dbReference type="EC" id="3.4.11.2" evidence="4"/>
<dbReference type="PRINTS" id="PR00756">
    <property type="entry name" value="ALADIPTASE"/>
</dbReference>
<dbReference type="Pfam" id="PF17900">
    <property type="entry name" value="Peptidase_M1_N"/>
    <property type="match status" value="1"/>
</dbReference>